<dbReference type="PANTHER" id="PTHR22792">
    <property type="entry name" value="LUPUS LA PROTEIN-RELATED"/>
    <property type="match status" value="1"/>
</dbReference>
<dbReference type="Proteomes" id="UP001189429">
    <property type="component" value="Unassembled WGS sequence"/>
</dbReference>
<dbReference type="SMART" id="SM00715">
    <property type="entry name" value="LA"/>
    <property type="match status" value="1"/>
</dbReference>
<evidence type="ECO:0000256" key="1">
    <source>
        <dbReference type="ARBA" id="ARBA00022884"/>
    </source>
</evidence>
<feature type="compositionally biased region" description="Basic residues" evidence="3">
    <location>
        <begin position="63"/>
        <end position="80"/>
    </location>
</feature>
<dbReference type="Gene3D" id="1.10.10.10">
    <property type="entry name" value="Winged helix-like DNA-binding domain superfamily/Winged helix DNA-binding domain"/>
    <property type="match status" value="1"/>
</dbReference>
<evidence type="ECO:0000313" key="6">
    <source>
        <dbReference type="Proteomes" id="UP001189429"/>
    </source>
</evidence>
<evidence type="ECO:0000256" key="3">
    <source>
        <dbReference type="SAM" id="MobiDB-lite"/>
    </source>
</evidence>
<reference evidence="5" key="1">
    <citation type="submission" date="2023-10" db="EMBL/GenBank/DDBJ databases">
        <authorList>
            <person name="Chen Y."/>
            <person name="Shah S."/>
            <person name="Dougan E. K."/>
            <person name="Thang M."/>
            <person name="Chan C."/>
        </authorList>
    </citation>
    <scope>NUCLEOTIDE SEQUENCE [LARGE SCALE GENOMIC DNA]</scope>
</reference>
<feature type="region of interest" description="Disordered" evidence="3">
    <location>
        <begin position="212"/>
        <end position="244"/>
    </location>
</feature>
<keyword evidence="1 2" id="KW-0694">RNA-binding</keyword>
<feature type="non-terminal residue" evidence="5">
    <location>
        <position position="1"/>
    </location>
</feature>
<dbReference type="InterPro" id="IPR045180">
    <property type="entry name" value="La_dom_prot"/>
</dbReference>
<evidence type="ECO:0000313" key="5">
    <source>
        <dbReference type="EMBL" id="CAK0884714.1"/>
    </source>
</evidence>
<accession>A0ABN9WEC2</accession>
<feature type="domain" description="HTH La-type RNA-binding" evidence="4">
    <location>
        <begin position="265"/>
        <end position="350"/>
    </location>
</feature>
<dbReference type="Pfam" id="PF05383">
    <property type="entry name" value="La"/>
    <property type="match status" value="1"/>
</dbReference>
<dbReference type="CDD" id="cd07323">
    <property type="entry name" value="LAM"/>
    <property type="match status" value="1"/>
</dbReference>
<name>A0ABN9WEC2_9DINO</name>
<sequence length="350" mass="37870">AAEARRVRRASHTATPRRSRRRRPQRRTRARWRSRRGTCWRRRRPRPLLRRPPPHQWQVWRAPARRPPRAAARRPTRRRWSSGGRLRGRQPPESSCGSARAAAAGSRTSVWLSAWPEKKDPAQGGLVLTLRGLAAEGKGAKSAEERVAFAELLQVSVPKVGRPAKGPRPAAAGTAPAPTLAAGSPEESAPQAGTPPKGLRAAVAGVAPAAMPAAGSAAPREPTDSPQDAELKKLTGGGAGARWRPKCSSVGAEALLLEKRLSAAALGHDRVAEAVRGQFEFYLGPDNYPKDGFLQSQAYSGGWISLRLMAKFNRVRELTDDLAVVRGSVASSAEVEVSECGEYVRRRHPV</sequence>
<dbReference type="InterPro" id="IPR006630">
    <property type="entry name" value="La_HTH"/>
</dbReference>
<proteinExistence type="predicted"/>
<dbReference type="InterPro" id="IPR036388">
    <property type="entry name" value="WH-like_DNA-bd_sf"/>
</dbReference>
<organism evidence="5 6">
    <name type="scientific">Prorocentrum cordatum</name>
    <dbReference type="NCBI Taxonomy" id="2364126"/>
    <lineage>
        <taxon>Eukaryota</taxon>
        <taxon>Sar</taxon>
        <taxon>Alveolata</taxon>
        <taxon>Dinophyceae</taxon>
        <taxon>Prorocentrales</taxon>
        <taxon>Prorocentraceae</taxon>
        <taxon>Prorocentrum</taxon>
    </lineage>
</organism>
<dbReference type="EMBL" id="CAUYUJ010018577">
    <property type="protein sequence ID" value="CAK0884714.1"/>
    <property type="molecule type" value="Genomic_DNA"/>
</dbReference>
<evidence type="ECO:0000256" key="2">
    <source>
        <dbReference type="PROSITE-ProRule" id="PRU00332"/>
    </source>
</evidence>
<feature type="compositionally biased region" description="Low complexity" evidence="3">
    <location>
        <begin position="161"/>
        <end position="183"/>
    </location>
</feature>
<evidence type="ECO:0000259" key="4">
    <source>
        <dbReference type="PROSITE" id="PS50961"/>
    </source>
</evidence>
<dbReference type="InterPro" id="IPR036390">
    <property type="entry name" value="WH_DNA-bd_sf"/>
</dbReference>
<feature type="region of interest" description="Disordered" evidence="3">
    <location>
        <begin position="1"/>
        <end position="101"/>
    </location>
</feature>
<dbReference type="PANTHER" id="PTHR22792:SF132">
    <property type="entry name" value="LA-RELATED PROTEIN 1"/>
    <property type="match status" value="1"/>
</dbReference>
<comment type="caution">
    <text evidence="5">The sequence shown here is derived from an EMBL/GenBank/DDBJ whole genome shotgun (WGS) entry which is preliminary data.</text>
</comment>
<feature type="compositionally biased region" description="Basic residues" evidence="3">
    <location>
        <begin position="1"/>
        <end position="53"/>
    </location>
</feature>
<dbReference type="SUPFAM" id="SSF46785">
    <property type="entry name" value="Winged helix' DNA-binding domain"/>
    <property type="match status" value="1"/>
</dbReference>
<keyword evidence="6" id="KW-1185">Reference proteome</keyword>
<gene>
    <name evidence="5" type="ORF">PCOR1329_LOCUS66535</name>
</gene>
<dbReference type="PROSITE" id="PS50961">
    <property type="entry name" value="HTH_LA"/>
    <property type="match status" value="1"/>
</dbReference>
<protein>
    <recommendedName>
        <fullName evidence="4">HTH La-type RNA-binding domain-containing protein</fullName>
    </recommendedName>
</protein>
<feature type="region of interest" description="Disordered" evidence="3">
    <location>
        <begin position="160"/>
        <end position="198"/>
    </location>
</feature>